<dbReference type="HAMAP" id="MF_00402">
    <property type="entry name" value="Ribosomal_bL19"/>
    <property type="match status" value="1"/>
</dbReference>
<dbReference type="InterPro" id="IPR018257">
    <property type="entry name" value="Ribosomal_bL19_CS"/>
</dbReference>
<comment type="caution">
    <text evidence="7">The sequence shown here is derived from an EMBL/GenBank/DDBJ whole genome shotgun (WGS) entry which is preliminary data.</text>
</comment>
<dbReference type="InterPro" id="IPR008991">
    <property type="entry name" value="Translation_prot_SH3-like_sf"/>
</dbReference>
<protein>
    <recommendedName>
        <fullName evidence="4 5">Large ribosomal subunit protein bL19</fullName>
    </recommendedName>
</protein>
<sequence length="112" mass="13122">MNLIERIEQEQLKKEIPQFSVGDTVRVHSRIREGDKERVQIFQGIVIGKKGRGINAAFTVRRMSYGEGIERVYRLHSPWIEKIEVERSAKVRRAKLYYLRGRKGKEAVLGRK</sequence>
<dbReference type="Pfam" id="PF01245">
    <property type="entry name" value="Ribosomal_L19"/>
    <property type="match status" value="1"/>
</dbReference>
<dbReference type="PANTHER" id="PTHR15680:SF9">
    <property type="entry name" value="LARGE RIBOSOMAL SUBUNIT PROTEIN BL19M"/>
    <property type="match status" value="1"/>
</dbReference>
<dbReference type="SUPFAM" id="SSF50104">
    <property type="entry name" value="Translation proteins SH3-like domain"/>
    <property type="match status" value="1"/>
</dbReference>
<evidence type="ECO:0000256" key="5">
    <source>
        <dbReference type="HAMAP-Rule" id="MF_00402"/>
    </source>
</evidence>
<dbReference type="PIRSF" id="PIRSF002191">
    <property type="entry name" value="Ribosomal_L19"/>
    <property type="match status" value="1"/>
</dbReference>
<dbReference type="InterPro" id="IPR038657">
    <property type="entry name" value="Ribosomal_bL19_sf"/>
</dbReference>
<dbReference type="GO" id="GO:0022625">
    <property type="term" value="C:cytosolic large ribosomal subunit"/>
    <property type="evidence" value="ECO:0007669"/>
    <property type="project" value="TreeGrafter"/>
</dbReference>
<keyword evidence="3 5" id="KW-0687">Ribonucleoprotein</keyword>
<dbReference type="PROSITE" id="PS01015">
    <property type="entry name" value="RIBOSOMAL_L19"/>
    <property type="match status" value="1"/>
</dbReference>
<dbReference type="RefSeq" id="WP_142525687.1">
    <property type="nucleotide sequence ID" value="NZ_CABFUZ020000182.1"/>
</dbReference>
<evidence type="ECO:0000256" key="6">
    <source>
        <dbReference type="RuleBase" id="RU000559"/>
    </source>
</evidence>
<dbReference type="GO" id="GO:0003735">
    <property type="term" value="F:structural constituent of ribosome"/>
    <property type="evidence" value="ECO:0007669"/>
    <property type="project" value="InterPro"/>
</dbReference>
<dbReference type="AlphaFoldDB" id="A0A5E6MNS0"/>
<evidence type="ECO:0000256" key="4">
    <source>
        <dbReference type="ARBA" id="ARBA00035171"/>
    </source>
</evidence>
<dbReference type="NCBIfam" id="TIGR01024">
    <property type="entry name" value="rplS_bact"/>
    <property type="match status" value="1"/>
</dbReference>
<dbReference type="EMBL" id="CABFUZ020000182">
    <property type="protein sequence ID" value="VVM07643.1"/>
    <property type="molecule type" value="Genomic_DNA"/>
</dbReference>
<dbReference type="GO" id="GO:0006412">
    <property type="term" value="P:translation"/>
    <property type="evidence" value="ECO:0007669"/>
    <property type="project" value="UniProtKB-UniRule"/>
</dbReference>
<keyword evidence="8" id="KW-1185">Reference proteome</keyword>
<name>A0A5E6MNS0_9BACT</name>
<comment type="function">
    <text evidence="5 6">This protein is located at the 30S-50S ribosomal subunit interface and may play a role in the structure and function of the aminoacyl-tRNA binding site.</text>
</comment>
<keyword evidence="2 5" id="KW-0689">Ribosomal protein</keyword>
<gene>
    <name evidence="5 7" type="primary">rplS</name>
    <name evidence="7" type="ORF">MAMC_01737</name>
</gene>
<evidence type="ECO:0000313" key="7">
    <source>
        <dbReference type="EMBL" id="VVM07643.1"/>
    </source>
</evidence>
<evidence type="ECO:0000313" key="8">
    <source>
        <dbReference type="Proteomes" id="UP000381693"/>
    </source>
</evidence>
<accession>A0A5E6MNS0</accession>
<dbReference type="PANTHER" id="PTHR15680">
    <property type="entry name" value="RIBOSOMAL PROTEIN L19"/>
    <property type="match status" value="1"/>
</dbReference>
<organism evidence="7 8">
    <name type="scientific">Methylacidimicrobium cyclopophantes</name>
    <dbReference type="NCBI Taxonomy" id="1041766"/>
    <lineage>
        <taxon>Bacteria</taxon>
        <taxon>Pseudomonadati</taxon>
        <taxon>Verrucomicrobiota</taxon>
        <taxon>Methylacidimicrobium</taxon>
    </lineage>
</organism>
<dbReference type="OrthoDB" id="9803541at2"/>
<evidence type="ECO:0000256" key="3">
    <source>
        <dbReference type="ARBA" id="ARBA00023274"/>
    </source>
</evidence>
<dbReference type="FunFam" id="2.30.30.790:FF:000001">
    <property type="entry name" value="50S ribosomal protein L19"/>
    <property type="match status" value="1"/>
</dbReference>
<proteinExistence type="inferred from homology"/>
<dbReference type="PRINTS" id="PR00061">
    <property type="entry name" value="RIBOSOMALL19"/>
</dbReference>
<dbReference type="InterPro" id="IPR001857">
    <property type="entry name" value="Ribosomal_bL19"/>
</dbReference>
<evidence type="ECO:0000256" key="1">
    <source>
        <dbReference type="ARBA" id="ARBA00005781"/>
    </source>
</evidence>
<evidence type="ECO:0000256" key="2">
    <source>
        <dbReference type="ARBA" id="ARBA00022980"/>
    </source>
</evidence>
<reference evidence="7" key="1">
    <citation type="submission" date="2019-09" db="EMBL/GenBank/DDBJ databases">
        <authorList>
            <person name="Cremers G."/>
        </authorList>
    </citation>
    <scope>NUCLEOTIDE SEQUENCE [LARGE SCALE GENOMIC DNA]</scope>
    <source>
        <strain evidence="7">3B</strain>
    </source>
</reference>
<dbReference type="Proteomes" id="UP000381693">
    <property type="component" value="Unassembled WGS sequence"/>
</dbReference>
<comment type="similarity">
    <text evidence="1 5 6">Belongs to the bacterial ribosomal protein bL19 family.</text>
</comment>
<dbReference type="Gene3D" id="2.30.30.790">
    <property type="match status" value="1"/>
</dbReference>